<protein>
    <submittedName>
        <fullName evidence="4">Alpha/beta-hydrolase</fullName>
    </submittedName>
</protein>
<comment type="similarity">
    <text evidence="1">Belongs to the peptidase S33 family. ABHD4/ABHD5 subfamily.</text>
</comment>
<dbReference type="GO" id="GO:0004623">
    <property type="term" value="F:phospholipase A2 activity"/>
    <property type="evidence" value="ECO:0007669"/>
    <property type="project" value="TreeGrafter"/>
</dbReference>
<dbReference type="GO" id="GO:0035965">
    <property type="term" value="P:cardiolipin acyl-chain remodeling"/>
    <property type="evidence" value="ECO:0007669"/>
    <property type="project" value="TreeGrafter"/>
</dbReference>
<dbReference type="OrthoDB" id="7457040at2759"/>
<dbReference type="STRING" id="27342.A0A0H2RMG9"/>
<dbReference type="PANTHER" id="PTHR42886:SF29">
    <property type="entry name" value="PUMMELIG, ISOFORM A"/>
    <property type="match status" value="1"/>
</dbReference>
<dbReference type="GO" id="GO:0055088">
    <property type="term" value="P:lipid homeostasis"/>
    <property type="evidence" value="ECO:0007669"/>
    <property type="project" value="TreeGrafter"/>
</dbReference>
<dbReference type="GO" id="GO:0006654">
    <property type="term" value="P:phosphatidic acid biosynthetic process"/>
    <property type="evidence" value="ECO:0007669"/>
    <property type="project" value="TreeGrafter"/>
</dbReference>
<gene>
    <name evidence="4" type="ORF">SCHPADRAFT_940872</name>
</gene>
<dbReference type="InParanoid" id="A0A0H2RMG9"/>
<evidence type="ECO:0000313" key="4">
    <source>
        <dbReference type="EMBL" id="KLO12802.1"/>
    </source>
</evidence>
<dbReference type="Pfam" id="PF00561">
    <property type="entry name" value="Abhydrolase_1"/>
    <property type="match status" value="1"/>
</dbReference>
<dbReference type="AlphaFoldDB" id="A0A0H2RMG9"/>
<name>A0A0H2RMG9_9AGAM</name>
<dbReference type="GO" id="GO:0042171">
    <property type="term" value="F:lysophosphatidic acid acyltransferase activity"/>
    <property type="evidence" value="ECO:0007669"/>
    <property type="project" value="TreeGrafter"/>
</dbReference>
<reference evidence="4 5" key="1">
    <citation type="submission" date="2015-04" db="EMBL/GenBank/DDBJ databases">
        <title>Complete genome sequence of Schizopora paradoxa KUC8140, a cosmopolitan wood degrader in East Asia.</title>
        <authorList>
            <consortium name="DOE Joint Genome Institute"/>
            <person name="Min B."/>
            <person name="Park H."/>
            <person name="Jang Y."/>
            <person name="Kim J.-J."/>
            <person name="Kim K.H."/>
            <person name="Pangilinan J."/>
            <person name="Lipzen A."/>
            <person name="Riley R."/>
            <person name="Grigoriev I.V."/>
            <person name="Spatafora J.W."/>
            <person name="Choi I.-G."/>
        </authorList>
    </citation>
    <scope>NUCLEOTIDE SEQUENCE [LARGE SCALE GENOMIC DNA]</scope>
    <source>
        <strain evidence="4 5">KUC8140</strain>
    </source>
</reference>
<evidence type="ECO:0000256" key="1">
    <source>
        <dbReference type="ARBA" id="ARBA00038097"/>
    </source>
</evidence>
<sequence length="432" mass="48103">MATDGIRVEATTSTLPPAREIPGSFVSSVKSWWAAGEKDSAAAEERLFRALPFFQSSTWPRQSNVQPITATSSRVTLSTPKRYINTFSITHNNPAHKPPTANTSPVVVLHGYGAGLGFFFRNFGTLGNWVSRTGMPVYALDWLGMGRSARVPFVVKAKRHDYENRVHEAESFFVDSLEEWRVKMGLEKMTLVGHSLGAYLSVVYALRYPSRVSKLVLLSPAGMLGDPNSTTSPARELTDDQQELESPSHSTAGGKKTSSERAKDVRDEQKKEKEKESRTRKVFTYLWEEGVSPFSIVRGLGVFGPMLVGRYASRRFSGISDEETRNMNDYILNITLAKGSGEYCISHILAPFAVARMPLVDRIHEVKVPVAFVYGEHDWMDPLGGLQSIERLKAAGNDNARIYVVDKAGHHVYLDNSEAVNDTLMKELYTDF</sequence>
<accession>A0A0H2RMG9</accession>
<dbReference type="FunCoup" id="A0A0H2RMG9">
    <property type="interactions" value="182"/>
</dbReference>
<dbReference type="InterPro" id="IPR029058">
    <property type="entry name" value="AB_hydrolase_fold"/>
</dbReference>
<evidence type="ECO:0000259" key="3">
    <source>
        <dbReference type="Pfam" id="PF00561"/>
    </source>
</evidence>
<dbReference type="PANTHER" id="PTHR42886">
    <property type="entry name" value="RE40534P-RELATED"/>
    <property type="match status" value="1"/>
</dbReference>
<keyword evidence="4" id="KW-0378">Hydrolase</keyword>
<dbReference type="Proteomes" id="UP000053477">
    <property type="component" value="Unassembled WGS sequence"/>
</dbReference>
<organism evidence="4 5">
    <name type="scientific">Schizopora paradoxa</name>
    <dbReference type="NCBI Taxonomy" id="27342"/>
    <lineage>
        <taxon>Eukaryota</taxon>
        <taxon>Fungi</taxon>
        <taxon>Dikarya</taxon>
        <taxon>Basidiomycota</taxon>
        <taxon>Agaricomycotina</taxon>
        <taxon>Agaricomycetes</taxon>
        <taxon>Hymenochaetales</taxon>
        <taxon>Schizoporaceae</taxon>
        <taxon>Schizopora</taxon>
    </lineage>
</organism>
<evidence type="ECO:0000313" key="5">
    <source>
        <dbReference type="Proteomes" id="UP000053477"/>
    </source>
</evidence>
<dbReference type="EMBL" id="KQ085970">
    <property type="protein sequence ID" value="KLO12802.1"/>
    <property type="molecule type" value="Genomic_DNA"/>
</dbReference>
<feature type="compositionally biased region" description="Basic and acidic residues" evidence="2">
    <location>
        <begin position="257"/>
        <end position="274"/>
    </location>
</feature>
<feature type="domain" description="AB hydrolase-1" evidence="3">
    <location>
        <begin position="105"/>
        <end position="416"/>
    </location>
</feature>
<dbReference type="SUPFAM" id="SSF53474">
    <property type="entry name" value="alpha/beta-Hydrolases"/>
    <property type="match status" value="1"/>
</dbReference>
<proteinExistence type="inferred from homology"/>
<dbReference type="Gene3D" id="3.40.50.1820">
    <property type="entry name" value="alpha/beta hydrolase"/>
    <property type="match status" value="1"/>
</dbReference>
<dbReference type="InterPro" id="IPR000073">
    <property type="entry name" value="AB_hydrolase_1"/>
</dbReference>
<evidence type="ECO:0000256" key="2">
    <source>
        <dbReference type="SAM" id="MobiDB-lite"/>
    </source>
</evidence>
<keyword evidence="5" id="KW-1185">Reference proteome</keyword>
<feature type="region of interest" description="Disordered" evidence="2">
    <location>
        <begin position="226"/>
        <end position="274"/>
    </location>
</feature>
<dbReference type="GO" id="GO:0005743">
    <property type="term" value="C:mitochondrial inner membrane"/>
    <property type="evidence" value="ECO:0007669"/>
    <property type="project" value="TreeGrafter"/>
</dbReference>